<dbReference type="RefSeq" id="WP_188641818.1">
    <property type="nucleotide sequence ID" value="NZ_BMID01000001.1"/>
</dbReference>
<proteinExistence type="predicted"/>
<dbReference type="PROSITE" id="PS51257">
    <property type="entry name" value="PROKAR_LIPOPROTEIN"/>
    <property type="match status" value="1"/>
</dbReference>
<dbReference type="PANTHER" id="PTHR43861:SF3">
    <property type="entry name" value="PUTATIVE (AFU_ORTHOLOGUE AFUA_2G14390)-RELATED"/>
    <property type="match status" value="1"/>
</dbReference>
<evidence type="ECO:0000313" key="4">
    <source>
        <dbReference type="EMBL" id="GGA04258.1"/>
    </source>
</evidence>
<keyword evidence="5" id="KW-1185">Reference proteome</keyword>
<reference evidence="5" key="1">
    <citation type="journal article" date="2019" name="Int. J. Syst. Evol. Microbiol.">
        <title>The Global Catalogue of Microorganisms (GCM) 10K type strain sequencing project: providing services to taxonomists for standard genome sequencing and annotation.</title>
        <authorList>
            <consortium name="The Broad Institute Genomics Platform"/>
            <consortium name="The Broad Institute Genome Sequencing Center for Infectious Disease"/>
            <person name="Wu L."/>
            <person name="Ma J."/>
        </authorList>
    </citation>
    <scope>NUCLEOTIDE SEQUENCE [LARGE SCALE GENOMIC DNA]</scope>
    <source>
        <strain evidence="5">CGMCC 1.15297</strain>
    </source>
</reference>
<evidence type="ECO:0000313" key="5">
    <source>
        <dbReference type="Proteomes" id="UP000603317"/>
    </source>
</evidence>
<dbReference type="Proteomes" id="UP000603317">
    <property type="component" value="Unassembled WGS sequence"/>
</dbReference>
<dbReference type="InterPro" id="IPR041698">
    <property type="entry name" value="Methyltransf_25"/>
</dbReference>
<protein>
    <submittedName>
        <fullName evidence="4">Methyltransferase type 11</fullName>
    </submittedName>
</protein>
<evidence type="ECO:0000256" key="1">
    <source>
        <dbReference type="ARBA" id="ARBA00022679"/>
    </source>
</evidence>
<accession>A0ABQ1FAA5</accession>
<dbReference type="InterPro" id="IPR029063">
    <property type="entry name" value="SAM-dependent_MTases_sf"/>
</dbReference>
<dbReference type="Gene3D" id="3.40.50.150">
    <property type="entry name" value="Vaccinia Virus protein VP39"/>
    <property type="match status" value="1"/>
</dbReference>
<dbReference type="SUPFAM" id="SSF53335">
    <property type="entry name" value="S-adenosyl-L-methionine-dependent methyltransferases"/>
    <property type="match status" value="1"/>
</dbReference>
<organism evidence="4 5">
    <name type="scientific">Blastomonas marina</name>
    <dbReference type="NCBI Taxonomy" id="1867408"/>
    <lineage>
        <taxon>Bacteria</taxon>
        <taxon>Pseudomonadati</taxon>
        <taxon>Pseudomonadota</taxon>
        <taxon>Alphaproteobacteria</taxon>
        <taxon>Sphingomonadales</taxon>
        <taxon>Sphingomonadaceae</taxon>
        <taxon>Blastomonas</taxon>
    </lineage>
</organism>
<dbReference type="PANTHER" id="PTHR43861">
    <property type="entry name" value="TRANS-ACONITATE 2-METHYLTRANSFERASE-RELATED"/>
    <property type="match status" value="1"/>
</dbReference>
<gene>
    <name evidence="4" type="ORF">GCM10010923_11770</name>
</gene>
<dbReference type="EMBL" id="BMID01000001">
    <property type="protein sequence ID" value="GGA04258.1"/>
    <property type="molecule type" value="Genomic_DNA"/>
</dbReference>
<dbReference type="GO" id="GO:0008168">
    <property type="term" value="F:methyltransferase activity"/>
    <property type="evidence" value="ECO:0007669"/>
    <property type="project" value="UniProtKB-KW"/>
</dbReference>
<evidence type="ECO:0000259" key="3">
    <source>
        <dbReference type="Pfam" id="PF13649"/>
    </source>
</evidence>
<dbReference type="GO" id="GO:0032259">
    <property type="term" value="P:methylation"/>
    <property type="evidence" value="ECO:0007669"/>
    <property type="project" value="UniProtKB-KW"/>
</dbReference>
<dbReference type="CDD" id="cd02440">
    <property type="entry name" value="AdoMet_MTases"/>
    <property type="match status" value="1"/>
</dbReference>
<feature type="domain" description="Methyltransferase" evidence="3">
    <location>
        <begin position="78"/>
        <end position="174"/>
    </location>
</feature>
<dbReference type="Pfam" id="PF13649">
    <property type="entry name" value="Methyltransf_25"/>
    <property type="match status" value="1"/>
</dbReference>
<name>A0ABQ1FAA5_9SPHN</name>
<comment type="caution">
    <text evidence="4">The sequence shown here is derived from an EMBL/GenBank/DDBJ whole genome shotgun (WGS) entry which is preliminary data.</text>
</comment>
<feature type="region of interest" description="Disordered" evidence="2">
    <location>
        <begin position="229"/>
        <end position="252"/>
    </location>
</feature>
<evidence type="ECO:0000256" key="2">
    <source>
        <dbReference type="SAM" id="MobiDB-lite"/>
    </source>
</evidence>
<keyword evidence="1" id="KW-0808">Transferase</keyword>
<keyword evidence="4" id="KW-0489">Methyltransferase</keyword>
<sequence length="252" mass="28283">MSPPRHLAVWLLAGLALAGCERVEEDLDRPASSREFPRAHRPVADVTGNSAGTEIRRDELGEAQLVMDLADIGDGTTVADIGAGEGYYTVRLAERVGGRGRVLAQDIDRDVLRRLGTRVERERLDNVSLTLGRGDDPRLPKDSFDRIFMVHMYHEIREPYAFLWRLRPALREGGQVIVVDRDRPPQNHGMPPALLFCEMRSVGYRLVEFIRKPEIRGYYAQFELEGDRPAPSGIEPCTPPKTKLGSVTIEDN</sequence>